<feature type="transmembrane region" description="Helical" evidence="1">
    <location>
        <begin position="121"/>
        <end position="144"/>
    </location>
</feature>
<gene>
    <name evidence="2" type="ORF">C7460_106124</name>
</gene>
<dbReference type="RefSeq" id="WP_115867705.1">
    <property type="nucleotide sequence ID" value="NZ_QREG01000006.1"/>
</dbReference>
<proteinExistence type="predicted"/>
<evidence type="ECO:0000313" key="2">
    <source>
        <dbReference type="EMBL" id="REE00185.1"/>
    </source>
</evidence>
<comment type="caution">
    <text evidence="2">The sequence shown here is derived from an EMBL/GenBank/DDBJ whole genome shotgun (WGS) entry which is preliminary data.</text>
</comment>
<dbReference type="EMBL" id="QREG01000006">
    <property type="protein sequence ID" value="REE00185.1"/>
    <property type="molecule type" value="Genomic_DNA"/>
</dbReference>
<evidence type="ECO:0000256" key="1">
    <source>
        <dbReference type="SAM" id="Phobius"/>
    </source>
</evidence>
<reference evidence="2 3" key="1">
    <citation type="submission" date="2018-07" db="EMBL/GenBank/DDBJ databases">
        <title>Genomic Encyclopedia of Type Strains, Phase IV (KMG-IV): sequencing the most valuable type-strain genomes for metagenomic binning, comparative biology and taxonomic classification.</title>
        <authorList>
            <person name="Goeker M."/>
        </authorList>
    </citation>
    <scope>NUCLEOTIDE SEQUENCE [LARGE SCALE GENOMIC DNA]</scope>
    <source>
        <strain evidence="2 3">DSM 4134</strain>
    </source>
</reference>
<keyword evidence="1" id="KW-0472">Membrane</keyword>
<keyword evidence="3" id="KW-1185">Reference proteome</keyword>
<keyword evidence="1" id="KW-1133">Transmembrane helix</keyword>
<organism evidence="2 3">
    <name type="scientific">Marinoscillum furvescens DSM 4134</name>
    <dbReference type="NCBI Taxonomy" id="1122208"/>
    <lineage>
        <taxon>Bacteria</taxon>
        <taxon>Pseudomonadati</taxon>
        <taxon>Bacteroidota</taxon>
        <taxon>Cytophagia</taxon>
        <taxon>Cytophagales</taxon>
        <taxon>Reichenbachiellaceae</taxon>
        <taxon>Marinoscillum</taxon>
    </lineage>
</organism>
<sequence>MNLLYPTQNKEVPISDKESVLERIKAYTENVKKFRFIFSGHKPFEGEVKQNGFNIKYIGKTARNYKVELQGDVVEDNNNTVLRIQSRPTGFGKIYTLIWLFIMTLVTVLTIYLTISQGQLIILTFTLVCVLLLTVVLTVSYYGYRNETSKVWELIENIVSDQSK</sequence>
<dbReference type="Proteomes" id="UP000256779">
    <property type="component" value="Unassembled WGS sequence"/>
</dbReference>
<keyword evidence="1" id="KW-0812">Transmembrane</keyword>
<protein>
    <submittedName>
        <fullName evidence="2">Uncharacterized protein</fullName>
    </submittedName>
</protein>
<feature type="transmembrane region" description="Helical" evidence="1">
    <location>
        <begin position="94"/>
        <end position="115"/>
    </location>
</feature>
<evidence type="ECO:0000313" key="3">
    <source>
        <dbReference type="Proteomes" id="UP000256779"/>
    </source>
</evidence>
<dbReference type="AlphaFoldDB" id="A0A3D9L499"/>
<name>A0A3D9L499_MARFU</name>
<accession>A0A3D9L499</accession>